<comment type="caution">
    <text evidence="2">The sequence shown here is derived from an EMBL/GenBank/DDBJ whole genome shotgun (WGS) entry which is preliminary data.</text>
</comment>
<evidence type="ECO:0000256" key="1">
    <source>
        <dbReference type="SAM" id="MobiDB-lite"/>
    </source>
</evidence>
<name>A0AAW3FCJ4_BURGA</name>
<feature type="region of interest" description="Disordered" evidence="1">
    <location>
        <begin position="120"/>
        <end position="145"/>
    </location>
</feature>
<feature type="compositionally biased region" description="Basic and acidic residues" evidence="1">
    <location>
        <begin position="1"/>
        <end position="19"/>
    </location>
</feature>
<protein>
    <submittedName>
        <fullName evidence="2">Uncharacterized protein</fullName>
    </submittedName>
</protein>
<proteinExistence type="predicted"/>
<evidence type="ECO:0000313" key="2">
    <source>
        <dbReference type="EMBL" id="KGC20291.1"/>
    </source>
</evidence>
<gene>
    <name evidence="2" type="ORF">DM48_7836</name>
</gene>
<organism evidence="2 3">
    <name type="scientific">Burkholderia gladioli</name>
    <name type="common">Pseudomonas marginata</name>
    <name type="synonym">Phytomonas marginata</name>
    <dbReference type="NCBI Taxonomy" id="28095"/>
    <lineage>
        <taxon>Bacteria</taxon>
        <taxon>Pseudomonadati</taxon>
        <taxon>Pseudomonadota</taxon>
        <taxon>Betaproteobacteria</taxon>
        <taxon>Burkholderiales</taxon>
        <taxon>Burkholderiaceae</taxon>
        <taxon>Burkholderia</taxon>
    </lineage>
</organism>
<dbReference type="AlphaFoldDB" id="A0AAW3FCJ4"/>
<accession>A0AAW3FCJ4</accession>
<dbReference type="EMBL" id="JPGG01000012">
    <property type="protein sequence ID" value="KGC20291.1"/>
    <property type="molecule type" value="Genomic_DNA"/>
</dbReference>
<evidence type="ECO:0000313" key="3">
    <source>
        <dbReference type="Proteomes" id="UP000029590"/>
    </source>
</evidence>
<dbReference type="Proteomes" id="UP000029590">
    <property type="component" value="Unassembled WGS sequence"/>
</dbReference>
<sequence length="145" mass="16187">MRRLHGDDRLRRQAGEHGRQQPQFTDAGLLCQQLNEATRWPAAAGQLCRQRRVACVDTSRAGLRQLVGAPQVWVDAFRMSESGVHVRAPILYGYTGLADCNPAISKSQRGNCTSWLTVRRTPAPRPPRRKKQELVAPGSANDELF</sequence>
<reference evidence="2 3" key="1">
    <citation type="submission" date="2014-04" db="EMBL/GenBank/DDBJ databases">
        <authorList>
            <person name="Bishop-Lilly K.A."/>
            <person name="Broomall S.M."/>
            <person name="Chain P.S."/>
            <person name="Chertkov O."/>
            <person name="Coyne S.R."/>
            <person name="Daligault H.E."/>
            <person name="Davenport K.W."/>
            <person name="Erkkila T."/>
            <person name="Frey K.G."/>
            <person name="Gibbons H.S."/>
            <person name="Gu W."/>
            <person name="Jaissle J."/>
            <person name="Johnson S.L."/>
            <person name="Koroleva G.I."/>
            <person name="Ladner J.T."/>
            <person name="Lo C.-C."/>
            <person name="Minogue T.D."/>
            <person name="Munk C."/>
            <person name="Palacios G.F."/>
            <person name="Redden C.L."/>
            <person name="Rosenzweig C.N."/>
            <person name="Scholz M.B."/>
            <person name="Teshima H."/>
            <person name="Xu Y."/>
        </authorList>
    </citation>
    <scope>NUCLEOTIDE SEQUENCE [LARGE SCALE GENOMIC DNA]</scope>
    <source>
        <strain evidence="3">gladioli</strain>
    </source>
</reference>
<feature type="region of interest" description="Disordered" evidence="1">
    <location>
        <begin position="1"/>
        <end position="22"/>
    </location>
</feature>